<feature type="transmembrane region" description="Helical" evidence="1">
    <location>
        <begin position="138"/>
        <end position="155"/>
    </location>
</feature>
<feature type="transmembrane region" description="Helical" evidence="1">
    <location>
        <begin position="78"/>
        <end position="97"/>
    </location>
</feature>
<proteinExistence type="predicted"/>
<reference evidence="3" key="1">
    <citation type="submission" date="2016-09" db="EMBL/GenBank/DDBJ databases">
        <authorList>
            <person name="Koehorst J."/>
        </authorList>
    </citation>
    <scope>NUCLEOTIDE SEQUENCE [LARGE SCALE GENOMIC DNA]</scope>
</reference>
<dbReference type="RefSeq" id="WP_067776947.1">
    <property type="nucleotide sequence ID" value="NZ_LIGX01000032.1"/>
</dbReference>
<dbReference type="KEGG" id="agl:PYTT_0680"/>
<feature type="transmembrane region" description="Helical" evidence="1">
    <location>
        <begin position="112"/>
        <end position="131"/>
    </location>
</feature>
<dbReference type="STRING" id="1679444.PYTT_0680"/>
<gene>
    <name evidence="2" type="ORF">PYTT_0680</name>
</gene>
<sequence>MKKVCSQCRKEFEAEDDSSVDTCPDCLRKVFRKAESAHSSGFEELKREQEIRRRKQLSRAGQFSRVSLDGSEVQPAQYMLLILGVVLVAGMAGLFMISESSQFGILTNMSETNQRILVCFLGAIAAGLIWLSSRHHRWIMFFAGLAALAFSWFIPDIWPPVQHANVAGAAEVYADAQASPASEKGTSRFLDDRMLEGFYERKKKMPNVKHTAVYVHKVSHMVREQLRPFLQRMTGSDSVSAESCAGGVLYTIDGSRLNDGALKALLSRLGSLRFAENDVYEVAFDPELSHYQNEYASNIVQDKFNSSFAHANINELRCFDPSRIADAANRLMLANTASYRSDIRAALVALLNEPWEIDSPVLASAGKALAVYGGDSMMPALERKTAKDTVQSLFLRYLAAGKQVPDEMVTFLVETAPDEMVDVVVKQWLANPRDWDAAVQKLGSHAEDRLLEVLRKDGDNIQLVNDTVRMLGNVGTMKSTDALEEVARRHDGTIRNMAENAIGKIRAR</sequence>
<evidence type="ECO:0000313" key="3">
    <source>
        <dbReference type="Proteomes" id="UP000176204"/>
    </source>
</evidence>
<name>A0A1H6L0T8_9BACT</name>
<keyword evidence="1" id="KW-0472">Membrane</keyword>
<protein>
    <submittedName>
        <fullName evidence="2">Uncharacterized protein</fullName>
    </submittedName>
</protein>
<keyword evidence="1" id="KW-1133">Transmembrane helix</keyword>
<accession>A0A1H6L0T8</accession>
<dbReference type="OrthoDB" id="198913at2"/>
<evidence type="ECO:0000313" key="2">
    <source>
        <dbReference type="EMBL" id="SEH77868.1"/>
    </source>
</evidence>
<organism evidence="2 3">
    <name type="scientific">Akkermansia glycaniphila</name>
    <dbReference type="NCBI Taxonomy" id="1679444"/>
    <lineage>
        <taxon>Bacteria</taxon>
        <taxon>Pseudomonadati</taxon>
        <taxon>Verrucomicrobiota</taxon>
        <taxon>Verrucomicrobiia</taxon>
        <taxon>Verrucomicrobiales</taxon>
        <taxon>Akkermansiaceae</taxon>
        <taxon>Akkermansia</taxon>
    </lineage>
</organism>
<evidence type="ECO:0000256" key="1">
    <source>
        <dbReference type="SAM" id="Phobius"/>
    </source>
</evidence>
<dbReference type="Proteomes" id="UP000176204">
    <property type="component" value="Chromosome I"/>
</dbReference>
<dbReference type="EMBL" id="LT629973">
    <property type="protein sequence ID" value="SEH77868.1"/>
    <property type="molecule type" value="Genomic_DNA"/>
</dbReference>
<keyword evidence="1" id="KW-0812">Transmembrane</keyword>
<keyword evidence="3" id="KW-1185">Reference proteome</keyword>
<dbReference type="AlphaFoldDB" id="A0A1H6L0T8"/>